<accession>A0A368YJQ5</accession>
<dbReference type="InterPro" id="IPR022344">
    <property type="entry name" value="GTA_major-tail"/>
</dbReference>
<reference evidence="1 2" key="1">
    <citation type="submission" date="2018-07" db="EMBL/GenBank/DDBJ databases">
        <title>Genomic Encyclopedia of Type Strains, Phase III (KMG-III): the genomes of soil and plant-associated and newly described type strains.</title>
        <authorList>
            <person name="Whitman W."/>
        </authorList>
    </citation>
    <scope>NUCLEOTIDE SEQUENCE [LARGE SCALE GENOMIC DNA]</scope>
    <source>
        <strain evidence="1 2">31-25a</strain>
    </source>
</reference>
<name>A0A368YJQ5_9HYPH</name>
<gene>
    <name evidence="1" type="ORF">C7476_11761</name>
</gene>
<dbReference type="OrthoDB" id="7266971at2"/>
<evidence type="ECO:0000313" key="2">
    <source>
        <dbReference type="Proteomes" id="UP000253324"/>
    </source>
</evidence>
<organism evidence="1 2">
    <name type="scientific">Phyllobacterium bourgognense</name>
    <dbReference type="NCBI Taxonomy" id="314236"/>
    <lineage>
        <taxon>Bacteria</taxon>
        <taxon>Pseudomonadati</taxon>
        <taxon>Pseudomonadota</taxon>
        <taxon>Alphaproteobacteria</taxon>
        <taxon>Hyphomicrobiales</taxon>
        <taxon>Phyllobacteriaceae</taxon>
        <taxon>Phyllobacterium</taxon>
    </lineage>
</organism>
<comment type="caution">
    <text evidence="1">The sequence shown here is derived from an EMBL/GenBank/DDBJ whole genome shotgun (WGS) entry which is preliminary data.</text>
</comment>
<dbReference type="AlphaFoldDB" id="A0A368YJQ5"/>
<dbReference type="Proteomes" id="UP000253324">
    <property type="component" value="Unassembled WGS sequence"/>
</dbReference>
<dbReference type="PRINTS" id="PR01996">
    <property type="entry name" value="MTP1FAMILY"/>
</dbReference>
<dbReference type="Pfam" id="PF06199">
    <property type="entry name" value="Phage_tail_2"/>
    <property type="match status" value="1"/>
</dbReference>
<sequence length="137" mass="14635">MGAQRGKDILLKVADAKGSYVTCAGMRSKRLAFNTQAVDVTDADAVGRWRELLAGSAVQHASIGGAGLFKDAQSDALFRQAFFNGEIPLWQIVLPDFGMLQGSFQITALEYGGAYNGEVTFEIALESAGPITFKEIA</sequence>
<protein>
    <submittedName>
        <fullName evidence="1">TP901-1 family phage major tail protein</fullName>
    </submittedName>
</protein>
<dbReference type="EMBL" id="QPJM01000017">
    <property type="protein sequence ID" value="RCW79546.1"/>
    <property type="molecule type" value="Genomic_DNA"/>
</dbReference>
<dbReference type="NCBIfam" id="TIGR02126">
    <property type="entry name" value="phgtail_TP901_1"/>
    <property type="match status" value="1"/>
</dbReference>
<keyword evidence="2" id="KW-1185">Reference proteome</keyword>
<dbReference type="InterPro" id="IPR011855">
    <property type="entry name" value="Phgtail_TP901_1"/>
</dbReference>
<dbReference type="RefSeq" id="WP_114432074.1">
    <property type="nucleotide sequence ID" value="NZ_QPJM01000017.1"/>
</dbReference>
<proteinExistence type="predicted"/>
<evidence type="ECO:0000313" key="1">
    <source>
        <dbReference type="EMBL" id="RCW79546.1"/>
    </source>
</evidence>